<evidence type="ECO:0000313" key="5">
    <source>
        <dbReference type="Proteomes" id="UP000188219"/>
    </source>
</evidence>
<protein>
    <recommendedName>
        <fullName evidence="2">Heme chaperone HemW</fullName>
    </recommendedName>
</protein>
<dbReference type="SFLD" id="SFLDG01065">
    <property type="entry name" value="anaerobic_coproporphyrinogen-I"/>
    <property type="match status" value="1"/>
</dbReference>
<comment type="subcellular location">
    <subcellularLocation>
        <location evidence="2">Cytoplasm</location>
    </subcellularLocation>
</comment>
<comment type="function">
    <text evidence="2">Probably acts as a heme chaperone, transferring heme to an unknown acceptor. Binds one molecule of heme per monomer, possibly covalently. Binds 1 [4Fe-4S] cluster. The cluster is coordinated with 3 cysteines and an exchangeable S-adenosyl-L-methionine.</text>
</comment>
<dbReference type="PROSITE" id="PS51918">
    <property type="entry name" value="RADICAL_SAM"/>
    <property type="match status" value="1"/>
</dbReference>
<evidence type="ECO:0000256" key="1">
    <source>
        <dbReference type="ARBA" id="ARBA00006100"/>
    </source>
</evidence>
<dbReference type="EMBL" id="CP019650">
    <property type="protein sequence ID" value="AQQ66407.1"/>
    <property type="molecule type" value="Genomic_DNA"/>
</dbReference>
<dbReference type="NCBIfam" id="TIGR00539">
    <property type="entry name" value="hemN_rel"/>
    <property type="match status" value="1"/>
</dbReference>
<dbReference type="AlphaFoldDB" id="A0A1Q2M2B6"/>
<dbReference type="Proteomes" id="UP000188219">
    <property type="component" value="Chromosome"/>
</dbReference>
<keyword evidence="2" id="KW-0963">Cytoplasm</keyword>
<dbReference type="OrthoDB" id="9808022at2"/>
<feature type="domain" description="Radical SAM core" evidence="3">
    <location>
        <begin position="10"/>
        <end position="260"/>
    </location>
</feature>
<keyword evidence="2" id="KW-0411">Iron-sulfur</keyword>
<keyword evidence="2" id="KW-0479">Metal-binding</keyword>
<dbReference type="InterPro" id="IPR007197">
    <property type="entry name" value="rSAM"/>
</dbReference>
<dbReference type="GO" id="GO:0006779">
    <property type="term" value="P:porphyrin-containing compound biosynthetic process"/>
    <property type="evidence" value="ECO:0007669"/>
    <property type="project" value="InterPro"/>
</dbReference>
<dbReference type="InterPro" id="IPR004559">
    <property type="entry name" value="HemW-like"/>
</dbReference>
<dbReference type="eggNOG" id="COG0635">
    <property type="taxonomic scope" value="Bacteria"/>
</dbReference>
<name>A0A1Q2M2B6_9GAMM</name>
<reference evidence="4" key="1">
    <citation type="submission" date="2017-02" db="EMBL/GenBank/DDBJ databases">
        <title>Genome of Microbulbifer agarilyticus GP101.</title>
        <authorList>
            <person name="Jung J."/>
            <person name="Bae S.S."/>
            <person name="Baek K."/>
        </authorList>
    </citation>
    <scope>NUCLEOTIDE SEQUENCE [LARGE SCALE GENOMIC DNA]</scope>
    <source>
        <strain evidence="4">GP101</strain>
    </source>
</reference>
<gene>
    <name evidence="4" type="ORF">Mag101_01160</name>
</gene>
<dbReference type="InterPro" id="IPR006638">
    <property type="entry name" value="Elp3/MiaA/NifB-like_rSAM"/>
</dbReference>
<organism evidence="4 5">
    <name type="scientific">Microbulbifer agarilyticus</name>
    <dbReference type="NCBI Taxonomy" id="260552"/>
    <lineage>
        <taxon>Bacteria</taxon>
        <taxon>Pseudomonadati</taxon>
        <taxon>Pseudomonadota</taxon>
        <taxon>Gammaproteobacteria</taxon>
        <taxon>Cellvibrionales</taxon>
        <taxon>Microbulbiferaceae</taxon>
        <taxon>Microbulbifer</taxon>
    </lineage>
</organism>
<proteinExistence type="inferred from homology"/>
<dbReference type="GO" id="GO:0005737">
    <property type="term" value="C:cytoplasm"/>
    <property type="evidence" value="ECO:0007669"/>
    <property type="project" value="UniProtKB-SubCell"/>
</dbReference>
<keyword evidence="2" id="KW-0949">S-adenosyl-L-methionine</keyword>
<dbReference type="Pfam" id="PF06969">
    <property type="entry name" value="HemN_C"/>
    <property type="match status" value="1"/>
</dbReference>
<keyword evidence="2" id="KW-0143">Chaperone</keyword>
<dbReference type="KEGG" id="maga:Mag101_01160"/>
<dbReference type="RefSeq" id="WP_077399611.1">
    <property type="nucleotide sequence ID" value="NZ_CP019650.1"/>
</dbReference>
<comment type="similarity">
    <text evidence="1">Belongs to the anaerobic coproporphyrinogen-III oxidase family. HemW subfamily.</text>
</comment>
<dbReference type="SFLD" id="SFLDF00288">
    <property type="entry name" value="HemN-like__clustered_with_nucl"/>
    <property type="match status" value="1"/>
</dbReference>
<dbReference type="SFLD" id="SFLDS00029">
    <property type="entry name" value="Radical_SAM"/>
    <property type="match status" value="1"/>
</dbReference>
<keyword evidence="2" id="KW-0004">4Fe-4S</keyword>
<dbReference type="Gene3D" id="3.30.750.200">
    <property type="match status" value="1"/>
</dbReference>
<dbReference type="InterPro" id="IPR058240">
    <property type="entry name" value="rSAM_sf"/>
</dbReference>
<dbReference type="GO" id="GO:0004109">
    <property type="term" value="F:coproporphyrinogen oxidase activity"/>
    <property type="evidence" value="ECO:0007669"/>
    <property type="project" value="InterPro"/>
</dbReference>
<dbReference type="STRING" id="260552.Mag101_01160"/>
<dbReference type="PANTHER" id="PTHR13932:SF5">
    <property type="entry name" value="RADICAL S-ADENOSYL METHIONINE DOMAIN-CONTAINING PROTEIN 1, MITOCHONDRIAL"/>
    <property type="match status" value="1"/>
</dbReference>
<dbReference type="CDD" id="cd01335">
    <property type="entry name" value="Radical_SAM"/>
    <property type="match status" value="1"/>
</dbReference>
<evidence type="ECO:0000313" key="4">
    <source>
        <dbReference type="EMBL" id="AQQ66407.1"/>
    </source>
</evidence>
<evidence type="ECO:0000256" key="2">
    <source>
        <dbReference type="RuleBase" id="RU364116"/>
    </source>
</evidence>
<dbReference type="GO" id="GO:0046872">
    <property type="term" value="F:metal ion binding"/>
    <property type="evidence" value="ECO:0007669"/>
    <property type="project" value="UniProtKB-UniRule"/>
</dbReference>
<dbReference type="PANTHER" id="PTHR13932">
    <property type="entry name" value="COPROPORPHYRINIGEN III OXIDASE"/>
    <property type="match status" value="1"/>
</dbReference>
<dbReference type="InterPro" id="IPR010723">
    <property type="entry name" value="HemN_C"/>
</dbReference>
<dbReference type="InterPro" id="IPR034505">
    <property type="entry name" value="Coproporphyrinogen-III_oxidase"/>
</dbReference>
<keyword evidence="2" id="KW-0408">Iron</keyword>
<accession>A0A1Q2M2B6</accession>
<dbReference type="Pfam" id="PF04055">
    <property type="entry name" value="Radical_SAM"/>
    <property type="match status" value="1"/>
</dbReference>
<sequence>MTVQVTGRSLLALPPLSLYVHIPWCVRKCPYCDFNSHEFVAGTLEHAQGSPAGERHLPEADYVDQLERDLRSQLPWVQGRKFGSIFFGGGTPSLFSPLAIGRILDLAESLVGFADDIEITLEANPGTFEQAKFAGYRHAGVNRLSIGVQSFDPLQLQNLGRIHSGPEALTAATQARTAGFDNINIDLMHGLPGQGEVEALQDLAQAVDLGAEHISWYQLTIEPNTAFYSAPPVTPGSEQIAAIQKAGRAYLAEQGYDRYEVSAYSRAGLASRHNLNYWSFADYLGIGAGAHGKVTLPQTRRILRTQRTRAPKHYLALGCETGAGGVEFPQPKLQEVVQDERPLEFLMNALRLEAGVPAESFEQYTGLPLDTLRREWRRLEAMELVRPLGPTVGTTRFGYDYIDEILQRYLAES</sequence>
<evidence type="ECO:0000259" key="3">
    <source>
        <dbReference type="PROSITE" id="PS51918"/>
    </source>
</evidence>
<keyword evidence="5" id="KW-1185">Reference proteome</keyword>
<dbReference type="SUPFAM" id="SSF102114">
    <property type="entry name" value="Radical SAM enzymes"/>
    <property type="match status" value="1"/>
</dbReference>
<dbReference type="SFLD" id="SFLDF00562">
    <property type="entry name" value="HemN-like__clustered_with_heat"/>
    <property type="match status" value="1"/>
</dbReference>
<keyword evidence="2" id="KW-0349">Heme</keyword>
<dbReference type="SMART" id="SM00729">
    <property type="entry name" value="Elp3"/>
    <property type="match status" value="1"/>
</dbReference>
<dbReference type="GO" id="GO:0051539">
    <property type="term" value="F:4 iron, 4 sulfur cluster binding"/>
    <property type="evidence" value="ECO:0007669"/>
    <property type="project" value="UniProtKB-UniRule"/>
</dbReference>